<dbReference type="InterPro" id="IPR013783">
    <property type="entry name" value="Ig-like_fold"/>
</dbReference>
<dbReference type="InterPro" id="IPR036179">
    <property type="entry name" value="Ig-like_dom_sf"/>
</dbReference>
<evidence type="ECO:0000313" key="2">
    <source>
        <dbReference type="Proteomes" id="UP000472270"/>
    </source>
</evidence>
<reference evidence="1" key="2">
    <citation type="submission" date="2025-09" db="UniProtKB">
        <authorList>
            <consortium name="Ensembl"/>
        </authorList>
    </citation>
    <scope>IDENTIFICATION</scope>
</reference>
<proteinExistence type="predicted"/>
<name>A0A673JPT5_9TELE</name>
<evidence type="ECO:0008006" key="3">
    <source>
        <dbReference type="Google" id="ProtNLM"/>
    </source>
</evidence>
<protein>
    <recommendedName>
        <fullName evidence="3">Immunoglobulin V-set domain-containing protein</fullName>
    </recommendedName>
</protein>
<accession>A0A673JPT5</accession>
<evidence type="ECO:0000313" key="1">
    <source>
        <dbReference type="Ensembl" id="ENSSRHP00000053911.1"/>
    </source>
</evidence>
<organism evidence="1 2">
    <name type="scientific">Sinocyclocheilus rhinocerous</name>
    <dbReference type="NCBI Taxonomy" id="307959"/>
    <lineage>
        <taxon>Eukaryota</taxon>
        <taxon>Metazoa</taxon>
        <taxon>Chordata</taxon>
        <taxon>Craniata</taxon>
        <taxon>Vertebrata</taxon>
        <taxon>Euteleostomi</taxon>
        <taxon>Actinopterygii</taxon>
        <taxon>Neopterygii</taxon>
        <taxon>Teleostei</taxon>
        <taxon>Ostariophysi</taxon>
        <taxon>Cypriniformes</taxon>
        <taxon>Cyprinidae</taxon>
        <taxon>Cyprininae</taxon>
        <taxon>Sinocyclocheilus</taxon>
    </lineage>
</organism>
<dbReference type="Gene3D" id="2.60.40.10">
    <property type="entry name" value="Immunoglobulins"/>
    <property type="match status" value="2"/>
</dbReference>
<reference evidence="1" key="1">
    <citation type="submission" date="2025-08" db="UniProtKB">
        <authorList>
            <consortium name="Ensembl"/>
        </authorList>
    </citation>
    <scope>IDENTIFICATION</scope>
</reference>
<dbReference type="PANTHER" id="PTHR21063">
    <property type="entry name" value="LFA-3"/>
    <property type="match status" value="1"/>
</dbReference>
<sequence>PVSVLEGDSVTLRTGLTDIHDVIQWRFGQQKSPIAEINRTAGIFNTFDGADGRFTDKLQLDCLTGSLTINNIGTRHSGLYKADISSSKHTIHKTFNVTVRDDVQSMSVMEGDSVTLRTRLTKIQTDDQIMWKFGDQGELFPRLNDPVNEKCFFTSDVTFCAEASEHVSRNPGSFQ</sequence>
<dbReference type="AlphaFoldDB" id="A0A673JPT5"/>
<dbReference type="PANTHER" id="PTHR21063:SF4">
    <property type="entry name" value="CD48 ANTIGEN-RELATED"/>
    <property type="match status" value="1"/>
</dbReference>
<dbReference type="Ensembl" id="ENSSRHT00000055430.1">
    <property type="protein sequence ID" value="ENSSRHP00000053911.1"/>
    <property type="gene ID" value="ENSSRHG00000027157.1"/>
</dbReference>
<dbReference type="SUPFAM" id="SSF48726">
    <property type="entry name" value="Immunoglobulin"/>
    <property type="match status" value="1"/>
</dbReference>
<dbReference type="Proteomes" id="UP000472270">
    <property type="component" value="Unassembled WGS sequence"/>
</dbReference>
<keyword evidence="2" id="KW-1185">Reference proteome</keyword>